<feature type="signal peptide" evidence="5">
    <location>
        <begin position="1"/>
        <end position="23"/>
    </location>
</feature>
<evidence type="ECO:0000256" key="2">
    <source>
        <dbReference type="ARBA" id="ARBA00023136"/>
    </source>
</evidence>
<name>A0A7H0HCX3_9BURK</name>
<dbReference type="CDD" id="cd07185">
    <property type="entry name" value="OmpA_C-like"/>
    <property type="match status" value="1"/>
</dbReference>
<dbReference type="InterPro" id="IPR006665">
    <property type="entry name" value="OmpA-like"/>
</dbReference>
<protein>
    <submittedName>
        <fullName evidence="7">OmpA family protein</fullName>
    </submittedName>
</protein>
<reference evidence="7 8" key="1">
    <citation type="submission" date="2020-08" db="EMBL/GenBank/DDBJ databases">
        <title>Genome sequence of Acidovorax monticola KACC 19171T.</title>
        <authorList>
            <person name="Hyun D.-W."/>
            <person name="Bae J.-W."/>
        </authorList>
    </citation>
    <scope>NUCLEOTIDE SEQUENCE [LARGE SCALE GENOMIC DNA]</scope>
    <source>
        <strain evidence="7 8">KACC 19171</strain>
    </source>
</reference>
<dbReference type="PROSITE" id="PS51123">
    <property type="entry name" value="OMPA_2"/>
    <property type="match status" value="1"/>
</dbReference>
<evidence type="ECO:0000256" key="1">
    <source>
        <dbReference type="ARBA" id="ARBA00004442"/>
    </source>
</evidence>
<dbReference type="RefSeq" id="WP_187735377.1">
    <property type="nucleotide sequence ID" value="NZ_CP060790.1"/>
</dbReference>
<dbReference type="InterPro" id="IPR050330">
    <property type="entry name" value="Bact_OuterMem_StrucFunc"/>
</dbReference>
<dbReference type="PANTHER" id="PTHR30329">
    <property type="entry name" value="STATOR ELEMENT OF FLAGELLAR MOTOR COMPLEX"/>
    <property type="match status" value="1"/>
</dbReference>
<dbReference type="Pfam" id="PF00691">
    <property type="entry name" value="OmpA"/>
    <property type="match status" value="1"/>
</dbReference>
<dbReference type="KEGG" id="amon:H9L24_15295"/>
<evidence type="ECO:0000313" key="7">
    <source>
        <dbReference type="EMBL" id="QNP58389.1"/>
    </source>
</evidence>
<dbReference type="InterPro" id="IPR006664">
    <property type="entry name" value="OMP_bac"/>
</dbReference>
<keyword evidence="5" id="KW-0732">Signal</keyword>
<dbReference type="InterPro" id="IPR036737">
    <property type="entry name" value="OmpA-like_sf"/>
</dbReference>
<feature type="domain" description="OmpA-like" evidence="6">
    <location>
        <begin position="177"/>
        <end position="291"/>
    </location>
</feature>
<dbReference type="PANTHER" id="PTHR30329:SF21">
    <property type="entry name" value="LIPOPROTEIN YIAD-RELATED"/>
    <property type="match status" value="1"/>
</dbReference>
<dbReference type="Gene3D" id="3.30.1330.60">
    <property type="entry name" value="OmpA-like domain"/>
    <property type="match status" value="1"/>
</dbReference>
<gene>
    <name evidence="7" type="ORF">H9L24_15295</name>
</gene>
<keyword evidence="8" id="KW-1185">Reference proteome</keyword>
<proteinExistence type="predicted"/>
<evidence type="ECO:0000256" key="5">
    <source>
        <dbReference type="SAM" id="SignalP"/>
    </source>
</evidence>
<keyword evidence="3" id="KW-0998">Cell outer membrane</keyword>
<comment type="subcellular location">
    <subcellularLocation>
        <location evidence="1">Cell outer membrane</location>
    </subcellularLocation>
</comment>
<dbReference type="EMBL" id="CP060790">
    <property type="protein sequence ID" value="QNP58389.1"/>
    <property type="molecule type" value="Genomic_DNA"/>
</dbReference>
<organism evidence="7 8">
    <name type="scientific">Paenacidovorax monticola</name>
    <dbReference type="NCBI Taxonomy" id="1926868"/>
    <lineage>
        <taxon>Bacteria</taxon>
        <taxon>Pseudomonadati</taxon>
        <taxon>Pseudomonadota</taxon>
        <taxon>Betaproteobacteria</taxon>
        <taxon>Burkholderiales</taxon>
        <taxon>Comamonadaceae</taxon>
        <taxon>Paenacidovorax</taxon>
    </lineage>
</organism>
<evidence type="ECO:0000313" key="8">
    <source>
        <dbReference type="Proteomes" id="UP000516057"/>
    </source>
</evidence>
<keyword evidence="2 4" id="KW-0472">Membrane</keyword>
<dbReference type="Proteomes" id="UP000516057">
    <property type="component" value="Chromosome"/>
</dbReference>
<feature type="chain" id="PRO_5028835584" evidence="5">
    <location>
        <begin position="24"/>
        <end position="291"/>
    </location>
</feature>
<dbReference type="PRINTS" id="PR01021">
    <property type="entry name" value="OMPADOMAIN"/>
</dbReference>
<sequence length="291" mass="31812">MMRRTLASLAALVLASLCTLALAARDSLDAEGSSEPPGLPRFPGFHIDSSQHRDFDEFRFTTTQRAVDDPEAGDAKEGRYWSTVYVLNDGARQPSALELVRNHENAAKQAGGTLVFRSPASGGRQSAVYRLPRPDGGERWMQIDIQNDGFHYQIHLLDVGAMAQTLEFSTAQMRDTLRKGGQVALHGILFETGKAAIRPESRPQLGEVAALLRQEGSLKLIVEGHTDDVGQPQANLLLSRHRAEAVVQYLVAQGVAPARLRAEGRGDGTPVADNRTEQGRAQNRRVVLARF</sequence>
<evidence type="ECO:0000259" key="6">
    <source>
        <dbReference type="PROSITE" id="PS51123"/>
    </source>
</evidence>
<evidence type="ECO:0000256" key="3">
    <source>
        <dbReference type="ARBA" id="ARBA00023237"/>
    </source>
</evidence>
<dbReference type="AlphaFoldDB" id="A0A7H0HCX3"/>
<dbReference type="GO" id="GO:0009279">
    <property type="term" value="C:cell outer membrane"/>
    <property type="evidence" value="ECO:0007669"/>
    <property type="project" value="UniProtKB-SubCell"/>
</dbReference>
<accession>A0A7H0HCX3</accession>
<dbReference type="SUPFAM" id="SSF103088">
    <property type="entry name" value="OmpA-like"/>
    <property type="match status" value="1"/>
</dbReference>
<evidence type="ECO:0000256" key="4">
    <source>
        <dbReference type="PROSITE-ProRule" id="PRU00473"/>
    </source>
</evidence>